<dbReference type="SMART" id="SM00829">
    <property type="entry name" value="PKS_ER"/>
    <property type="match status" value="1"/>
</dbReference>
<dbReference type="InterPro" id="IPR045010">
    <property type="entry name" value="MDR_fam"/>
</dbReference>
<dbReference type="InterPro" id="IPR036291">
    <property type="entry name" value="NAD(P)-bd_dom_sf"/>
</dbReference>
<reference evidence="5" key="1">
    <citation type="submission" date="2023-06" db="EMBL/GenBank/DDBJ databases">
        <title>Genome-scale phylogeny and comparative genomics of the fungal order Sordariales.</title>
        <authorList>
            <consortium name="Lawrence Berkeley National Laboratory"/>
            <person name="Hensen N."/>
            <person name="Bonometti L."/>
            <person name="Westerberg I."/>
            <person name="Brannstrom I.O."/>
            <person name="Guillou S."/>
            <person name="Cros-Aarteil S."/>
            <person name="Calhoun S."/>
            <person name="Haridas S."/>
            <person name="Kuo A."/>
            <person name="Mondo S."/>
            <person name="Pangilinan J."/>
            <person name="Riley R."/>
            <person name="Labutti K."/>
            <person name="Andreopoulos B."/>
            <person name="Lipzen A."/>
            <person name="Chen C."/>
            <person name="Yanf M."/>
            <person name="Daum C."/>
            <person name="Ng V."/>
            <person name="Clum A."/>
            <person name="Steindorff A."/>
            <person name="Ohm R."/>
            <person name="Martin F."/>
            <person name="Silar P."/>
            <person name="Natvig D."/>
            <person name="Lalanne C."/>
            <person name="Gautier V."/>
            <person name="Ament-Velasquez S.L."/>
            <person name="Kruys A."/>
            <person name="Hutchinson M.I."/>
            <person name="Powell A.J."/>
            <person name="Barry K."/>
            <person name="Miller A.N."/>
            <person name="Grigoriev I.V."/>
            <person name="Debuchy R."/>
            <person name="Gladieux P."/>
            <person name="Thoren M.H."/>
            <person name="Johannesson H."/>
        </authorList>
    </citation>
    <scope>NUCLEOTIDE SEQUENCE</scope>
    <source>
        <strain evidence="5">PSN4</strain>
    </source>
</reference>
<sequence length="347" mass="37801">MAQSLQIELAERPTGDIIPGKTFKQVTVPAPTEADLKDGQILLENLYLSLDPAMRGWLDDKRSYVPPVQIGEVMRGLNVARVLASKSAKAKAGDIVTCYMGFKEVGILPEDRVDEAFPLPPNGKVTDLLGVLGMTGLTAYFGMTKIGEPKAGETVVVSAAAGATGSVAAQIAKIKGARVIGTAGSDEKVKWLKEELGLDVALNYKDPDFKEKFKQATPNFIDVFFDNVGGEQLDMALAQANKFSRFVICGGISQYNEKEKKGPKNFLSVVSQRIKIQGFIVFDYAEEYNSARKQLAQWLSEGKIKRKETIVKGGLRAAEEAMNYLFKGKNTGKLMVEVKNPEDAAKL</sequence>
<evidence type="ECO:0000256" key="2">
    <source>
        <dbReference type="ARBA" id="ARBA00069006"/>
    </source>
</evidence>
<evidence type="ECO:0000256" key="3">
    <source>
        <dbReference type="ARBA" id="ARBA00083301"/>
    </source>
</evidence>
<dbReference type="PANTHER" id="PTHR43205">
    <property type="entry name" value="PROSTAGLANDIN REDUCTASE"/>
    <property type="match status" value="1"/>
</dbReference>
<keyword evidence="1" id="KW-0560">Oxidoreductase</keyword>
<proteinExistence type="predicted"/>
<accession>A0AAJ0B961</accession>
<dbReference type="AlphaFoldDB" id="A0AAJ0B961"/>
<dbReference type="InterPro" id="IPR020843">
    <property type="entry name" value="ER"/>
</dbReference>
<name>A0AAJ0B961_9PEZI</name>
<dbReference type="Pfam" id="PF00107">
    <property type="entry name" value="ADH_zinc_N"/>
    <property type="match status" value="1"/>
</dbReference>
<dbReference type="InterPro" id="IPR011032">
    <property type="entry name" value="GroES-like_sf"/>
</dbReference>
<dbReference type="PANTHER" id="PTHR43205:SF42">
    <property type="entry name" value="ALCOHOL DEHYDROGENASE, ZINC-CONTAINING (AFU_ORTHOLOGUE AFUA_7G04530)"/>
    <property type="match status" value="1"/>
</dbReference>
<evidence type="ECO:0000256" key="1">
    <source>
        <dbReference type="ARBA" id="ARBA00023002"/>
    </source>
</evidence>
<dbReference type="SUPFAM" id="SSF51735">
    <property type="entry name" value="NAD(P)-binding Rossmann-fold domains"/>
    <property type="match status" value="1"/>
</dbReference>
<dbReference type="InterPro" id="IPR041694">
    <property type="entry name" value="ADH_N_2"/>
</dbReference>
<gene>
    <name evidence="5" type="ORF">QBC47DRAFT_51272</name>
</gene>
<comment type="caution">
    <text evidence="5">The sequence shown here is derived from an EMBL/GenBank/DDBJ whole genome shotgun (WGS) entry which is preliminary data.</text>
</comment>
<evidence type="ECO:0000259" key="4">
    <source>
        <dbReference type="SMART" id="SM00829"/>
    </source>
</evidence>
<dbReference type="EMBL" id="MU839838">
    <property type="protein sequence ID" value="KAK1753049.1"/>
    <property type="molecule type" value="Genomic_DNA"/>
</dbReference>
<dbReference type="Proteomes" id="UP001239445">
    <property type="component" value="Unassembled WGS sequence"/>
</dbReference>
<dbReference type="InterPro" id="IPR013149">
    <property type="entry name" value="ADH-like_C"/>
</dbReference>
<evidence type="ECO:0000313" key="6">
    <source>
        <dbReference type="Proteomes" id="UP001239445"/>
    </source>
</evidence>
<dbReference type="CDD" id="cd05288">
    <property type="entry name" value="PGDH"/>
    <property type="match status" value="1"/>
</dbReference>
<dbReference type="SUPFAM" id="SSF50129">
    <property type="entry name" value="GroES-like"/>
    <property type="match status" value="1"/>
</dbReference>
<dbReference type="Gene3D" id="3.90.180.10">
    <property type="entry name" value="Medium-chain alcohol dehydrogenases, catalytic domain"/>
    <property type="match status" value="1"/>
</dbReference>
<keyword evidence="6" id="KW-1185">Reference proteome</keyword>
<feature type="domain" description="Enoyl reductase (ER)" evidence="4">
    <location>
        <begin position="21"/>
        <end position="336"/>
    </location>
</feature>
<dbReference type="Gene3D" id="3.40.50.720">
    <property type="entry name" value="NAD(P)-binding Rossmann-like Domain"/>
    <property type="match status" value="1"/>
</dbReference>
<evidence type="ECO:0000313" key="5">
    <source>
        <dbReference type="EMBL" id="KAK1753049.1"/>
    </source>
</evidence>
<dbReference type="FunFam" id="3.40.50.720:FF:000121">
    <property type="entry name" value="Prostaglandin reductase 2"/>
    <property type="match status" value="1"/>
</dbReference>
<dbReference type="GO" id="GO:0016628">
    <property type="term" value="F:oxidoreductase activity, acting on the CH-CH group of donors, NAD or NADP as acceptor"/>
    <property type="evidence" value="ECO:0007669"/>
    <property type="project" value="InterPro"/>
</dbReference>
<organism evidence="5 6">
    <name type="scientific">Echria macrotheca</name>
    <dbReference type="NCBI Taxonomy" id="438768"/>
    <lineage>
        <taxon>Eukaryota</taxon>
        <taxon>Fungi</taxon>
        <taxon>Dikarya</taxon>
        <taxon>Ascomycota</taxon>
        <taxon>Pezizomycotina</taxon>
        <taxon>Sordariomycetes</taxon>
        <taxon>Sordariomycetidae</taxon>
        <taxon>Sordariales</taxon>
        <taxon>Schizotheciaceae</taxon>
        <taxon>Echria</taxon>
    </lineage>
</organism>
<protein>
    <recommendedName>
        <fullName evidence="2">Dehydrogenase FUB6</fullName>
    </recommendedName>
    <alternativeName>
        <fullName evidence="3">Fusaric acid biosynthesis protein 6</fullName>
    </alternativeName>
</protein>
<dbReference type="Pfam" id="PF16884">
    <property type="entry name" value="ADH_N_2"/>
    <property type="match status" value="1"/>
</dbReference>